<evidence type="ECO:0000313" key="2">
    <source>
        <dbReference type="Proteomes" id="UP000784294"/>
    </source>
</evidence>
<dbReference type="AlphaFoldDB" id="A0A3S5AFQ8"/>
<name>A0A3S5AFQ8_9PLAT</name>
<protein>
    <submittedName>
        <fullName evidence="1">Uncharacterized protein</fullName>
    </submittedName>
</protein>
<accession>A0A3S5AFQ8</accession>
<reference evidence="1" key="1">
    <citation type="submission" date="2018-11" db="EMBL/GenBank/DDBJ databases">
        <authorList>
            <consortium name="Pathogen Informatics"/>
        </authorList>
    </citation>
    <scope>NUCLEOTIDE SEQUENCE</scope>
</reference>
<organism evidence="1 2">
    <name type="scientific">Protopolystoma xenopodis</name>
    <dbReference type="NCBI Taxonomy" id="117903"/>
    <lineage>
        <taxon>Eukaryota</taxon>
        <taxon>Metazoa</taxon>
        <taxon>Spiralia</taxon>
        <taxon>Lophotrochozoa</taxon>
        <taxon>Platyhelminthes</taxon>
        <taxon>Monogenea</taxon>
        <taxon>Polyopisthocotylea</taxon>
        <taxon>Polystomatidea</taxon>
        <taxon>Polystomatidae</taxon>
        <taxon>Protopolystoma</taxon>
    </lineage>
</organism>
<dbReference type="Proteomes" id="UP000784294">
    <property type="component" value="Unassembled WGS sequence"/>
</dbReference>
<gene>
    <name evidence="1" type="ORF">PXEA_LOCUS8777</name>
</gene>
<comment type="caution">
    <text evidence="1">The sequence shown here is derived from an EMBL/GenBank/DDBJ whole genome shotgun (WGS) entry which is preliminary data.</text>
</comment>
<evidence type="ECO:0000313" key="1">
    <source>
        <dbReference type="EMBL" id="VEL15337.1"/>
    </source>
</evidence>
<keyword evidence="2" id="KW-1185">Reference proteome</keyword>
<sequence>MRLGDWCGLCLLHTTHGDLLRSLPLPKPSIRLLDSLFPPSSERPGGLSGGISRLAASHLIYSREGHLVALVSQRLLVLYTLNGKLCRFTDVALIPVKSEEANLSTNKRPGLATPNEAEVEEEQEVVVDGEERLATIFNFTLVSTHK</sequence>
<dbReference type="EMBL" id="CAAALY010024245">
    <property type="protein sequence ID" value="VEL15337.1"/>
    <property type="molecule type" value="Genomic_DNA"/>
</dbReference>
<proteinExistence type="predicted"/>